<keyword evidence="5" id="KW-1185">Reference proteome</keyword>
<evidence type="ECO:0000256" key="3">
    <source>
        <dbReference type="ARBA" id="ARBA00022691"/>
    </source>
</evidence>
<protein>
    <submittedName>
        <fullName evidence="4">Putative O-methyltransferase YrrM</fullName>
    </submittedName>
</protein>
<evidence type="ECO:0000256" key="2">
    <source>
        <dbReference type="ARBA" id="ARBA00022679"/>
    </source>
</evidence>
<dbReference type="InterPro" id="IPR002935">
    <property type="entry name" value="SAM_O-MeTrfase"/>
</dbReference>
<keyword evidence="1 4" id="KW-0489">Methyltransferase</keyword>
<dbReference type="Proteomes" id="UP000294937">
    <property type="component" value="Unassembled WGS sequence"/>
</dbReference>
<dbReference type="GO" id="GO:0008171">
    <property type="term" value="F:O-methyltransferase activity"/>
    <property type="evidence" value="ECO:0007669"/>
    <property type="project" value="InterPro"/>
</dbReference>
<sequence length="209" mass="23531">MSEKEYIRSLFVHEDEILYSIYKGLEERELPQISVPPEIGKTLYLLVKMSGAKKICEIGALGGYSTIWLARAIPEDGQVLSLENRQAHADFAIENVEKAGLSSRVTFMVNDAMEILTDFVQKEEKFDFFFIDADKPNYINYLEKAIQLARPGTIITADNLLQSGRIFDLEDQGPSPTTVRQFNEKIATDPRLESILLPIGDGLGICRVK</sequence>
<proteinExistence type="predicted"/>
<dbReference type="PANTHER" id="PTHR10509">
    <property type="entry name" value="O-METHYLTRANSFERASE-RELATED"/>
    <property type="match status" value="1"/>
</dbReference>
<name>A0A4V2UV80_9BACL</name>
<dbReference type="GO" id="GO:0008757">
    <property type="term" value="F:S-adenosylmethionine-dependent methyltransferase activity"/>
    <property type="evidence" value="ECO:0007669"/>
    <property type="project" value="TreeGrafter"/>
</dbReference>
<keyword evidence="3" id="KW-0949">S-adenosyl-L-methionine</keyword>
<comment type="caution">
    <text evidence="4">The sequence shown here is derived from an EMBL/GenBank/DDBJ whole genome shotgun (WGS) entry which is preliminary data.</text>
</comment>
<dbReference type="GO" id="GO:0032259">
    <property type="term" value="P:methylation"/>
    <property type="evidence" value="ECO:0007669"/>
    <property type="project" value="UniProtKB-KW"/>
</dbReference>
<evidence type="ECO:0000256" key="1">
    <source>
        <dbReference type="ARBA" id="ARBA00022603"/>
    </source>
</evidence>
<dbReference type="InterPro" id="IPR050362">
    <property type="entry name" value="Cation-dep_OMT"/>
</dbReference>
<dbReference type="RefSeq" id="WP_131924108.1">
    <property type="nucleotide sequence ID" value="NZ_SMAG01000003.1"/>
</dbReference>
<dbReference type="PANTHER" id="PTHR10509:SF14">
    <property type="entry name" value="CAFFEOYL-COA O-METHYLTRANSFERASE 3-RELATED"/>
    <property type="match status" value="1"/>
</dbReference>
<dbReference type="OrthoDB" id="9799672at2"/>
<dbReference type="SUPFAM" id="SSF53335">
    <property type="entry name" value="S-adenosyl-L-methionine-dependent methyltransferases"/>
    <property type="match status" value="1"/>
</dbReference>
<reference evidence="4 5" key="1">
    <citation type="submission" date="2019-03" db="EMBL/GenBank/DDBJ databases">
        <title>Genomic Encyclopedia of Type Strains, Phase IV (KMG-IV): sequencing the most valuable type-strain genomes for metagenomic binning, comparative biology and taxonomic classification.</title>
        <authorList>
            <person name="Goeker M."/>
        </authorList>
    </citation>
    <scope>NUCLEOTIDE SEQUENCE [LARGE SCALE GENOMIC DNA]</scope>
    <source>
        <strain evidence="4 5">DSM 45707</strain>
    </source>
</reference>
<dbReference type="InterPro" id="IPR029063">
    <property type="entry name" value="SAM-dependent_MTases_sf"/>
</dbReference>
<gene>
    <name evidence="4" type="ORF">EDD58_103134</name>
</gene>
<organism evidence="4 5">
    <name type="scientific">Hazenella coriacea</name>
    <dbReference type="NCBI Taxonomy" id="1179467"/>
    <lineage>
        <taxon>Bacteria</taxon>
        <taxon>Bacillati</taxon>
        <taxon>Bacillota</taxon>
        <taxon>Bacilli</taxon>
        <taxon>Bacillales</taxon>
        <taxon>Thermoactinomycetaceae</taxon>
        <taxon>Hazenella</taxon>
    </lineage>
</organism>
<dbReference type="Pfam" id="PF01596">
    <property type="entry name" value="Methyltransf_3"/>
    <property type="match status" value="1"/>
</dbReference>
<evidence type="ECO:0000313" key="4">
    <source>
        <dbReference type="EMBL" id="TCS94717.1"/>
    </source>
</evidence>
<dbReference type="Gene3D" id="3.40.50.150">
    <property type="entry name" value="Vaccinia Virus protein VP39"/>
    <property type="match status" value="1"/>
</dbReference>
<dbReference type="EMBL" id="SMAG01000003">
    <property type="protein sequence ID" value="TCS94717.1"/>
    <property type="molecule type" value="Genomic_DNA"/>
</dbReference>
<evidence type="ECO:0000313" key="5">
    <source>
        <dbReference type="Proteomes" id="UP000294937"/>
    </source>
</evidence>
<dbReference type="AlphaFoldDB" id="A0A4V2UV80"/>
<accession>A0A4V2UV80</accession>
<dbReference type="CDD" id="cd02440">
    <property type="entry name" value="AdoMet_MTases"/>
    <property type="match status" value="1"/>
</dbReference>
<keyword evidence="2 4" id="KW-0808">Transferase</keyword>
<dbReference type="PROSITE" id="PS51682">
    <property type="entry name" value="SAM_OMT_I"/>
    <property type="match status" value="1"/>
</dbReference>